<feature type="region of interest" description="Disordered" evidence="8">
    <location>
        <begin position="215"/>
        <end position="249"/>
    </location>
</feature>
<evidence type="ECO:0000256" key="5">
    <source>
        <dbReference type="ARBA" id="ARBA00023163"/>
    </source>
</evidence>
<sequence length="697" mass="73459">MLVDNPIAFAPPSLNDYTQEFSDFVNLDLFTVPNSAPSPASSGSRESTPHLQTPPQVPPATSFPDVHDPSASPNELFSFLDEEVKALDPLQSFVAANPYNLFSTLAGASSGGGGGRAPTEADITSFLSIDPQLVDSPAALSSLHDFDSDSHTSPASAAAASPEEPALIVPVKVGGHGKARKGTVVGGGVAKKQPVPSSAHKENTVATAIFPTAASTFRPKPTGAASSSSKMDDDEDDEDDVPADWRPPPEVFAKMTSKEKRQLRNKISARNFRIRRKEYITTLEDNIAERDRLLEAIRAELGSTQSENVALRQEIATLKRTLLENRGPAPVLPPPGPLPVTASPIASSSSNPLPKFKIDKDLDMSGQRFWGGVSPLGGNITSVHTARIPELLGANPFADSPFAKATGQEPAQVRLQQENMNPHLNPTGQPKVSEVVRAGLGFGAGLGTAGDIPFTMRSLDTHRMQLWGTIAQQYKLNKEKELNQNNASPFASSSTSASNSPISNPSPFAGNWKATTPPQSPPFGLAGRMGPKYFSSYPSASSSSSSSSANSLINSLAGLSLSGKPSGSSLSQRQREKERETIRDQEAAMYAAMASQTLVKRLGSAFWDAFSGHDRPAAKNASAGANATPSLDTEKVRKVLEGRAVVRVVDVEPQLPPPAPAPVAASASARCTASASMGLAECFQGLSLGKKVQDKSS</sequence>
<feature type="region of interest" description="Disordered" evidence="8">
    <location>
        <begin position="35"/>
        <end position="75"/>
    </location>
</feature>
<dbReference type="PANTHER" id="PTHR47416">
    <property type="entry name" value="BASIC-LEUCINE ZIPPER TRANSCRIPTION FACTOR F-RELATED"/>
    <property type="match status" value="1"/>
</dbReference>
<evidence type="ECO:0000256" key="3">
    <source>
        <dbReference type="ARBA" id="ARBA00023015"/>
    </source>
</evidence>
<dbReference type="InterPro" id="IPR004827">
    <property type="entry name" value="bZIP"/>
</dbReference>
<reference evidence="10" key="1">
    <citation type="submission" date="2020-05" db="EMBL/GenBank/DDBJ databases">
        <title>Mycena genomes resolve the evolution of fungal bioluminescence.</title>
        <authorList>
            <person name="Tsai I.J."/>
        </authorList>
    </citation>
    <scope>NUCLEOTIDE SEQUENCE</scope>
    <source>
        <strain evidence="10">110903Hualien_Pintung</strain>
    </source>
</reference>
<feature type="compositionally biased region" description="Low complexity" evidence="8">
    <location>
        <begin position="560"/>
        <end position="571"/>
    </location>
</feature>
<keyword evidence="11" id="KW-1185">Reference proteome</keyword>
<dbReference type="GO" id="GO:0003677">
    <property type="term" value="F:DNA binding"/>
    <property type="evidence" value="ECO:0007669"/>
    <property type="project" value="UniProtKB-KW"/>
</dbReference>
<keyword evidence="4" id="KW-0238">DNA-binding</keyword>
<evidence type="ECO:0000256" key="2">
    <source>
        <dbReference type="ARBA" id="ARBA00007163"/>
    </source>
</evidence>
<organism evidence="10 11">
    <name type="scientific">Mycena chlorophos</name>
    <name type="common">Agaric fungus</name>
    <name type="synonym">Agaricus chlorophos</name>
    <dbReference type="NCBI Taxonomy" id="658473"/>
    <lineage>
        <taxon>Eukaryota</taxon>
        <taxon>Fungi</taxon>
        <taxon>Dikarya</taxon>
        <taxon>Basidiomycota</taxon>
        <taxon>Agaricomycotina</taxon>
        <taxon>Agaricomycetes</taxon>
        <taxon>Agaricomycetidae</taxon>
        <taxon>Agaricales</taxon>
        <taxon>Marasmiineae</taxon>
        <taxon>Mycenaceae</taxon>
        <taxon>Mycena</taxon>
    </lineage>
</organism>
<dbReference type="Proteomes" id="UP000613580">
    <property type="component" value="Unassembled WGS sequence"/>
</dbReference>
<dbReference type="InterPro" id="IPR046347">
    <property type="entry name" value="bZIP_sf"/>
</dbReference>
<evidence type="ECO:0000256" key="7">
    <source>
        <dbReference type="SAM" id="Coils"/>
    </source>
</evidence>
<keyword evidence="7" id="KW-0175">Coiled coil</keyword>
<dbReference type="GO" id="GO:0003700">
    <property type="term" value="F:DNA-binding transcription factor activity"/>
    <property type="evidence" value="ECO:0007669"/>
    <property type="project" value="InterPro"/>
</dbReference>
<protein>
    <submittedName>
        <fullName evidence="10">BZIP domain-containing protein</fullName>
    </submittedName>
</protein>
<dbReference type="OrthoDB" id="5571888at2759"/>
<accession>A0A8H6TIJ8</accession>
<evidence type="ECO:0000256" key="6">
    <source>
        <dbReference type="ARBA" id="ARBA00023242"/>
    </source>
</evidence>
<feature type="region of interest" description="Disordered" evidence="8">
    <location>
        <begin position="142"/>
        <end position="163"/>
    </location>
</feature>
<feature type="compositionally biased region" description="Low complexity" evidence="8">
    <location>
        <begin position="35"/>
        <end position="46"/>
    </location>
</feature>
<comment type="similarity">
    <text evidence="2">Belongs to the bZIP family.</text>
</comment>
<dbReference type="GO" id="GO:0005634">
    <property type="term" value="C:nucleus"/>
    <property type="evidence" value="ECO:0007669"/>
    <property type="project" value="UniProtKB-SubCell"/>
</dbReference>
<gene>
    <name evidence="10" type="ORF">HMN09_00345600</name>
</gene>
<feature type="compositionally biased region" description="Low complexity" evidence="8">
    <location>
        <begin position="486"/>
        <end position="509"/>
    </location>
</feature>
<keyword evidence="3" id="KW-0805">Transcription regulation</keyword>
<dbReference type="EMBL" id="JACAZE010000004">
    <property type="protein sequence ID" value="KAF7318368.1"/>
    <property type="molecule type" value="Genomic_DNA"/>
</dbReference>
<feature type="coiled-coil region" evidence="7">
    <location>
        <begin position="280"/>
        <end position="321"/>
    </location>
</feature>
<feature type="compositionally biased region" description="Acidic residues" evidence="8">
    <location>
        <begin position="232"/>
        <end position="242"/>
    </location>
</feature>
<proteinExistence type="inferred from homology"/>
<dbReference type="AlphaFoldDB" id="A0A8H6TIJ8"/>
<feature type="region of interest" description="Disordered" evidence="8">
    <location>
        <begin position="560"/>
        <end position="582"/>
    </location>
</feature>
<dbReference type="Gene3D" id="1.20.5.170">
    <property type="match status" value="1"/>
</dbReference>
<feature type="domain" description="BZIP" evidence="9">
    <location>
        <begin position="255"/>
        <end position="318"/>
    </location>
</feature>
<evidence type="ECO:0000313" key="10">
    <source>
        <dbReference type="EMBL" id="KAF7318368.1"/>
    </source>
</evidence>
<dbReference type="PANTHER" id="PTHR47416:SF8">
    <property type="entry name" value="BASIC-LEUCINE ZIPPER TRANSCRIPTION FACTOR E-RELATED"/>
    <property type="match status" value="1"/>
</dbReference>
<feature type="compositionally biased region" description="Low complexity" evidence="8">
    <location>
        <begin position="151"/>
        <end position="163"/>
    </location>
</feature>
<evidence type="ECO:0000259" key="9">
    <source>
        <dbReference type="PROSITE" id="PS50217"/>
    </source>
</evidence>
<feature type="compositionally biased region" description="Basic and acidic residues" evidence="8">
    <location>
        <begin position="573"/>
        <end position="582"/>
    </location>
</feature>
<evidence type="ECO:0000256" key="4">
    <source>
        <dbReference type="ARBA" id="ARBA00023125"/>
    </source>
</evidence>
<comment type="caution">
    <text evidence="10">The sequence shown here is derived from an EMBL/GenBank/DDBJ whole genome shotgun (WGS) entry which is preliminary data.</text>
</comment>
<feature type="region of interest" description="Disordered" evidence="8">
    <location>
        <begin position="179"/>
        <end position="202"/>
    </location>
</feature>
<evidence type="ECO:0000256" key="1">
    <source>
        <dbReference type="ARBA" id="ARBA00004123"/>
    </source>
</evidence>
<dbReference type="PROSITE" id="PS50217">
    <property type="entry name" value="BZIP"/>
    <property type="match status" value="1"/>
</dbReference>
<dbReference type="PROSITE" id="PS00036">
    <property type="entry name" value="BZIP_BASIC"/>
    <property type="match status" value="1"/>
</dbReference>
<feature type="region of interest" description="Disordered" evidence="8">
    <location>
        <begin position="486"/>
        <end position="527"/>
    </location>
</feature>
<keyword evidence="6" id="KW-0539">Nucleus</keyword>
<evidence type="ECO:0000256" key="8">
    <source>
        <dbReference type="SAM" id="MobiDB-lite"/>
    </source>
</evidence>
<comment type="subcellular location">
    <subcellularLocation>
        <location evidence="1">Nucleus</location>
    </subcellularLocation>
</comment>
<dbReference type="SUPFAM" id="SSF57959">
    <property type="entry name" value="Leucine zipper domain"/>
    <property type="match status" value="1"/>
</dbReference>
<keyword evidence="5" id="KW-0804">Transcription</keyword>
<evidence type="ECO:0000313" key="11">
    <source>
        <dbReference type="Proteomes" id="UP000613580"/>
    </source>
</evidence>
<dbReference type="SMART" id="SM00338">
    <property type="entry name" value="BRLZ"/>
    <property type="match status" value="1"/>
</dbReference>
<name>A0A8H6TIJ8_MYCCL</name>
<dbReference type="CDD" id="cd14810">
    <property type="entry name" value="bZIP_u1"/>
    <property type="match status" value="1"/>
</dbReference>